<name>A0A0V0GYF0_SOLCH</name>
<sequence>MYGCTRDDTCAHMGNSYGKNALNIYYNLPLYPRTIISGKIPDNIIRVYWMSLLYRSLLGLHNYRRCSYNYRRRSYNYRSILYLTIRSSRHPWSTKIKITKANDYDYQDK</sequence>
<proteinExistence type="predicted"/>
<dbReference type="EMBL" id="GEDG01028502">
    <property type="protein sequence ID" value="JAP13137.1"/>
    <property type="molecule type" value="Transcribed_RNA"/>
</dbReference>
<evidence type="ECO:0000313" key="1">
    <source>
        <dbReference type="EMBL" id="JAP13137.1"/>
    </source>
</evidence>
<reference evidence="1" key="1">
    <citation type="submission" date="2015-12" db="EMBL/GenBank/DDBJ databases">
        <title>Gene expression during late stages of embryo sac development: a critical building block for successful pollen-pistil interactions.</title>
        <authorList>
            <person name="Liu Y."/>
            <person name="Joly V."/>
            <person name="Sabar M."/>
            <person name="Matton D.P."/>
        </authorList>
    </citation>
    <scope>NUCLEOTIDE SEQUENCE</scope>
</reference>
<accession>A0A0V0GYF0</accession>
<protein>
    <submittedName>
        <fullName evidence="1">Putative ovule protein</fullName>
    </submittedName>
</protein>
<organism evidence="1">
    <name type="scientific">Solanum chacoense</name>
    <name type="common">Chaco potato</name>
    <dbReference type="NCBI Taxonomy" id="4108"/>
    <lineage>
        <taxon>Eukaryota</taxon>
        <taxon>Viridiplantae</taxon>
        <taxon>Streptophyta</taxon>
        <taxon>Embryophyta</taxon>
        <taxon>Tracheophyta</taxon>
        <taxon>Spermatophyta</taxon>
        <taxon>Magnoliopsida</taxon>
        <taxon>eudicotyledons</taxon>
        <taxon>Gunneridae</taxon>
        <taxon>Pentapetalae</taxon>
        <taxon>asterids</taxon>
        <taxon>lamiids</taxon>
        <taxon>Solanales</taxon>
        <taxon>Solanaceae</taxon>
        <taxon>Solanoideae</taxon>
        <taxon>Solaneae</taxon>
        <taxon>Solanum</taxon>
    </lineage>
</organism>
<dbReference type="AlphaFoldDB" id="A0A0V0GYF0"/>